<sequence length="199" mass="22444">MLSNHTTPHQTALGDFDVSFKDDAFDVPGDSSRLRKSLIYQSPRQIEQVEPNLNVPIRWAPTVLSLRCIGCIWAVNAHTRQLMDGGLLRGLPEVFFDADQIGSLMFITGAINNHLRSPGPRIQAQSENYGTLKRKFHHVCEYLKQMQLMGVCSATIFQHLRHHLHWSTVIRARPFPLSKPQSPVNQNDAVFSLASYVNG</sequence>
<dbReference type="EMBL" id="MU003493">
    <property type="protein sequence ID" value="KAF2477022.1"/>
    <property type="molecule type" value="Genomic_DNA"/>
</dbReference>
<evidence type="ECO:0000313" key="1">
    <source>
        <dbReference type="EMBL" id="KAF2477022.1"/>
    </source>
</evidence>
<dbReference type="Proteomes" id="UP000799755">
    <property type="component" value="Unassembled WGS sequence"/>
</dbReference>
<name>A0ACB6RFB6_9PLEO</name>
<organism evidence="1 2">
    <name type="scientific">Lindgomyces ingoldianus</name>
    <dbReference type="NCBI Taxonomy" id="673940"/>
    <lineage>
        <taxon>Eukaryota</taxon>
        <taxon>Fungi</taxon>
        <taxon>Dikarya</taxon>
        <taxon>Ascomycota</taxon>
        <taxon>Pezizomycotina</taxon>
        <taxon>Dothideomycetes</taxon>
        <taxon>Pleosporomycetidae</taxon>
        <taxon>Pleosporales</taxon>
        <taxon>Lindgomycetaceae</taxon>
        <taxon>Lindgomyces</taxon>
    </lineage>
</organism>
<evidence type="ECO:0000313" key="2">
    <source>
        <dbReference type="Proteomes" id="UP000799755"/>
    </source>
</evidence>
<reference evidence="1" key="1">
    <citation type="journal article" date="2020" name="Stud. Mycol.">
        <title>101 Dothideomycetes genomes: a test case for predicting lifestyles and emergence of pathogens.</title>
        <authorList>
            <person name="Haridas S."/>
            <person name="Albert R."/>
            <person name="Binder M."/>
            <person name="Bloem J."/>
            <person name="Labutti K."/>
            <person name="Salamov A."/>
            <person name="Andreopoulos B."/>
            <person name="Baker S."/>
            <person name="Barry K."/>
            <person name="Bills G."/>
            <person name="Bluhm B."/>
            <person name="Cannon C."/>
            <person name="Castanera R."/>
            <person name="Culley D."/>
            <person name="Daum C."/>
            <person name="Ezra D."/>
            <person name="Gonzalez J."/>
            <person name="Henrissat B."/>
            <person name="Kuo A."/>
            <person name="Liang C."/>
            <person name="Lipzen A."/>
            <person name="Lutzoni F."/>
            <person name="Magnuson J."/>
            <person name="Mondo S."/>
            <person name="Nolan M."/>
            <person name="Ohm R."/>
            <person name="Pangilinan J."/>
            <person name="Park H.-J."/>
            <person name="Ramirez L."/>
            <person name="Alfaro M."/>
            <person name="Sun H."/>
            <person name="Tritt A."/>
            <person name="Yoshinaga Y."/>
            <person name="Zwiers L.-H."/>
            <person name="Turgeon B."/>
            <person name="Goodwin S."/>
            <person name="Spatafora J."/>
            <person name="Crous P."/>
            <person name="Grigoriev I."/>
        </authorList>
    </citation>
    <scope>NUCLEOTIDE SEQUENCE</scope>
    <source>
        <strain evidence="1">ATCC 200398</strain>
    </source>
</reference>
<proteinExistence type="predicted"/>
<keyword evidence="2" id="KW-1185">Reference proteome</keyword>
<comment type="caution">
    <text evidence="1">The sequence shown here is derived from an EMBL/GenBank/DDBJ whole genome shotgun (WGS) entry which is preliminary data.</text>
</comment>
<accession>A0ACB6RFB6</accession>
<protein>
    <submittedName>
        <fullName evidence="1">Uncharacterized protein</fullName>
    </submittedName>
</protein>
<gene>
    <name evidence="1" type="ORF">BDR25DRAFT_348918</name>
</gene>